<reference evidence="1" key="1">
    <citation type="submission" date="2018-05" db="EMBL/GenBank/DDBJ databases">
        <authorList>
            <person name="Lanie J.A."/>
            <person name="Ng W.-L."/>
            <person name="Kazmierczak K.M."/>
            <person name="Andrzejewski T.M."/>
            <person name="Davidsen T.M."/>
            <person name="Wayne K.J."/>
            <person name="Tettelin H."/>
            <person name="Glass J.I."/>
            <person name="Rusch D."/>
            <person name="Podicherti R."/>
            <person name="Tsui H.-C.T."/>
            <person name="Winkler M.E."/>
        </authorList>
    </citation>
    <scope>NUCLEOTIDE SEQUENCE</scope>
</reference>
<name>A0A382A162_9ZZZZ</name>
<dbReference type="PANTHER" id="PTHR31901:SF9">
    <property type="entry name" value="GH3 DOMAIN-CONTAINING PROTEIN"/>
    <property type="match status" value="1"/>
</dbReference>
<dbReference type="EMBL" id="UINC01023490">
    <property type="protein sequence ID" value="SVA95258.1"/>
    <property type="molecule type" value="Genomic_DNA"/>
</dbReference>
<evidence type="ECO:0000313" key="1">
    <source>
        <dbReference type="EMBL" id="SVA95258.1"/>
    </source>
</evidence>
<dbReference type="InterPro" id="IPR004993">
    <property type="entry name" value="GH3"/>
</dbReference>
<sequence length="217" mass="24790">MASCFPDWMRYKSARFQLEKTQKKILHRILTKNKYSQFGVKYSFSSINSTKDFQQRVPLSTYDDYVDFIKSICNGGEAVLTEETVQLLEPTSGSISSNKLIPYTAALKKDFQRGVSPWIFDLFIHLPKLMDGSAYWSLSPVPKATQSIENSCIPIGFESDTSYLSNHTKGFMKKIMAVPDQVKMITDISSFQYVTLLFLLTRSDLRLVSVWNPTFLS</sequence>
<dbReference type="GO" id="GO:0005737">
    <property type="term" value="C:cytoplasm"/>
    <property type="evidence" value="ECO:0007669"/>
    <property type="project" value="TreeGrafter"/>
</dbReference>
<organism evidence="1">
    <name type="scientific">marine metagenome</name>
    <dbReference type="NCBI Taxonomy" id="408172"/>
    <lineage>
        <taxon>unclassified sequences</taxon>
        <taxon>metagenomes</taxon>
        <taxon>ecological metagenomes</taxon>
    </lineage>
</organism>
<gene>
    <name evidence="1" type="ORF">METZ01_LOCUS148112</name>
</gene>
<protein>
    <submittedName>
        <fullName evidence="1">Uncharacterized protein</fullName>
    </submittedName>
</protein>
<feature type="non-terminal residue" evidence="1">
    <location>
        <position position="217"/>
    </location>
</feature>
<proteinExistence type="predicted"/>
<accession>A0A382A162</accession>
<dbReference type="Pfam" id="PF03321">
    <property type="entry name" value="GH3"/>
    <property type="match status" value="1"/>
</dbReference>
<dbReference type="GO" id="GO:0016881">
    <property type="term" value="F:acid-amino acid ligase activity"/>
    <property type="evidence" value="ECO:0007669"/>
    <property type="project" value="TreeGrafter"/>
</dbReference>
<dbReference type="AlphaFoldDB" id="A0A382A162"/>
<dbReference type="PANTHER" id="PTHR31901">
    <property type="entry name" value="GH3 DOMAIN-CONTAINING PROTEIN"/>
    <property type="match status" value="1"/>
</dbReference>